<dbReference type="FunFam" id="1.25.40.10:FF:000090">
    <property type="entry name" value="Pentatricopeptide repeat-containing protein, chloroplastic"/>
    <property type="match status" value="1"/>
</dbReference>
<evidence type="ECO:0000256" key="2">
    <source>
        <dbReference type="PROSITE-ProRule" id="PRU00708"/>
    </source>
</evidence>
<comment type="caution">
    <text evidence="3">The sequence shown here is derived from an EMBL/GenBank/DDBJ whole genome shotgun (WGS) entry which is preliminary data.</text>
</comment>
<keyword evidence="1" id="KW-0677">Repeat</keyword>
<feature type="repeat" description="PPR" evidence="2">
    <location>
        <begin position="176"/>
        <end position="211"/>
    </location>
</feature>
<feature type="repeat" description="PPR" evidence="2">
    <location>
        <begin position="371"/>
        <end position="405"/>
    </location>
</feature>
<dbReference type="InterPro" id="IPR046960">
    <property type="entry name" value="PPR_At4g14850-like_plant"/>
</dbReference>
<accession>A0AAW1KYZ9</accession>
<dbReference type="SUPFAM" id="SSF48452">
    <property type="entry name" value="TPR-like"/>
    <property type="match status" value="1"/>
</dbReference>
<evidence type="ECO:0000313" key="4">
    <source>
        <dbReference type="Proteomes" id="UP001443914"/>
    </source>
</evidence>
<dbReference type="NCBIfam" id="TIGR00756">
    <property type="entry name" value="PPR"/>
    <property type="match status" value="5"/>
</dbReference>
<evidence type="ECO:0000313" key="3">
    <source>
        <dbReference type="EMBL" id="KAK9726682.1"/>
    </source>
</evidence>
<dbReference type="AlphaFoldDB" id="A0AAW1KYZ9"/>
<dbReference type="InterPro" id="IPR002885">
    <property type="entry name" value="PPR_rpt"/>
</dbReference>
<dbReference type="PANTHER" id="PTHR47926:SF509">
    <property type="entry name" value="(WILD MALAYSIAN BANANA) HYPOTHETICAL PROTEIN"/>
    <property type="match status" value="1"/>
</dbReference>
<dbReference type="Pfam" id="PF01535">
    <property type="entry name" value="PPR"/>
    <property type="match status" value="7"/>
</dbReference>
<dbReference type="FunFam" id="1.25.40.10:FF:000125">
    <property type="entry name" value="Pentatricopeptide repeat-containing protein"/>
    <property type="match status" value="1"/>
</dbReference>
<dbReference type="InterPro" id="IPR011990">
    <property type="entry name" value="TPR-like_helical_dom_sf"/>
</dbReference>
<gene>
    <name evidence="3" type="ORF">RND81_05G230400</name>
</gene>
<keyword evidence="4" id="KW-1185">Reference proteome</keyword>
<sequence length="569" mass="64461">MKLHPLFSLVKNCNSIVHLQQIHAQILRQLNFHENSFDLAFSLIPLYSSLSSPHFHSLLSSLHHLHQHHHNQLTLFHFNNSIKCFSKNPNLCINSLRIYLYMVRNNIKPDNYTYPFLLNSCSSLCDLNHGVEVHCRIVKSGFCLIVEVFNALIDMYGKCGDLGCARQVFDEMFLRDVVSYNALLGAYAKSGKEMECAQMVFDEMPNKNLISWNAMVVGYVNNGDLISARTIFDMMPERNVVTWTTILVGYTKKGMMDFAKNIFNEMPEKTLVCWTAMISGFAQNKCPNEALTYFYRMQETRVKPDALTMTAVISALAQLGRPELANWITNLVCHERIERNERVLTALADMHAKCGNIEEACALFDEIRNPDLFAYSALITGLASNGHGIKALEFFRKMLVAKIEPDSVSFVGVLSVCRHAGLVEDGLKYWECMINEYKIEPNADHYACVIDMLGRAGRLEQAFKMLQSLPVGPRPEALGSLLAACRTYDNVDIAELVAKELFALEPENTGNYVLLSGIYAAREQWDMAARVRRVMKEKINTKLPGCSIIDFNRGSEKRMDELQTDTKAI</sequence>
<organism evidence="3 4">
    <name type="scientific">Saponaria officinalis</name>
    <name type="common">Common soapwort</name>
    <name type="synonym">Lychnis saponaria</name>
    <dbReference type="NCBI Taxonomy" id="3572"/>
    <lineage>
        <taxon>Eukaryota</taxon>
        <taxon>Viridiplantae</taxon>
        <taxon>Streptophyta</taxon>
        <taxon>Embryophyta</taxon>
        <taxon>Tracheophyta</taxon>
        <taxon>Spermatophyta</taxon>
        <taxon>Magnoliopsida</taxon>
        <taxon>eudicotyledons</taxon>
        <taxon>Gunneridae</taxon>
        <taxon>Pentapetalae</taxon>
        <taxon>Caryophyllales</taxon>
        <taxon>Caryophyllaceae</taxon>
        <taxon>Caryophylleae</taxon>
        <taxon>Saponaria</taxon>
    </lineage>
</organism>
<dbReference type="PANTHER" id="PTHR47926">
    <property type="entry name" value="PENTATRICOPEPTIDE REPEAT-CONTAINING PROTEIN"/>
    <property type="match status" value="1"/>
</dbReference>
<dbReference type="InterPro" id="IPR046848">
    <property type="entry name" value="E_motif"/>
</dbReference>
<feature type="repeat" description="PPR" evidence="2">
    <location>
        <begin position="239"/>
        <end position="273"/>
    </location>
</feature>
<evidence type="ECO:0008006" key="5">
    <source>
        <dbReference type="Google" id="ProtNLM"/>
    </source>
</evidence>
<dbReference type="Proteomes" id="UP001443914">
    <property type="component" value="Unassembled WGS sequence"/>
</dbReference>
<evidence type="ECO:0000256" key="1">
    <source>
        <dbReference type="ARBA" id="ARBA00022737"/>
    </source>
</evidence>
<dbReference type="GO" id="GO:0009451">
    <property type="term" value="P:RNA modification"/>
    <property type="evidence" value="ECO:0007669"/>
    <property type="project" value="InterPro"/>
</dbReference>
<protein>
    <recommendedName>
        <fullName evidence="5">Pentatricopeptide repeat-containing protein</fullName>
    </recommendedName>
</protein>
<dbReference type="GO" id="GO:0048731">
    <property type="term" value="P:system development"/>
    <property type="evidence" value="ECO:0007669"/>
    <property type="project" value="UniProtKB-ARBA"/>
</dbReference>
<dbReference type="Pfam" id="PF13041">
    <property type="entry name" value="PPR_2"/>
    <property type="match status" value="1"/>
</dbReference>
<dbReference type="Gene3D" id="1.25.40.10">
    <property type="entry name" value="Tetratricopeptide repeat domain"/>
    <property type="match status" value="4"/>
</dbReference>
<dbReference type="GO" id="GO:0003723">
    <property type="term" value="F:RNA binding"/>
    <property type="evidence" value="ECO:0007669"/>
    <property type="project" value="InterPro"/>
</dbReference>
<proteinExistence type="predicted"/>
<reference evidence="3" key="1">
    <citation type="submission" date="2024-03" db="EMBL/GenBank/DDBJ databases">
        <title>WGS assembly of Saponaria officinalis var. Norfolk2.</title>
        <authorList>
            <person name="Jenkins J."/>
            <person name="Shu S."/>
            <person name="Grimwood J."/>
            <person name="Barry K."/>
            <person name="Goodstein D."/>
            <person name="Schmutz J."/>
            <person name="Leebens-Mack J."/>
            <person name="Osbourn A."/>
        </authorList>
    </citation>
    <scope>NUCLEOTIDE SEQUENCE [LARGE SCALE GENOMIC DNA]</scope>
    <source>
        <strain evidence="3">JIC</strain>
    </source>
</reference>
<dbReference type="EMBL" id="JBDFQZ010000005">
    <property type="protein sequence ID" value="KAK9726682.1"/>
    <property type="molecule type" value="Genomic_DNA"/>
</dbReference>
<dbReference type="Pfam" id="PF20431">
    <property type="entry name" value="E_motif"/>
    <property type="match status" value="1"/>
</dbReference>
<name>A0AAW1KYZ9_SAPOF</name>
<dbReference type="PROSITE" id="PS51375">
    <property type="entry name" value="PPR"/>
    <property type="match status" value="3"/>
</dbReference>